<keyword evidence="2" id="KW-1185">Reference proteome</keyword>
<accession>A0ABW6JBL2</accession>
<evidence type="ECO:0000313" key="2">
    <source>
        <dbReference type="Proteomes" id="UP001600650"/>
    </source>
</evidence>
<evidence type="ECO:0000313" key="1">
    <source>
        <dbReference type="EMBL" id="MFE7962740.1"/>
    </source>
</evidence>
<organism evidence="1 2">
    <name type="scientific">Streptomyces cellulosae</name>
    <dbReference type="NCBI Taxonomy" id="1968"/>
    <lineage>
        <taxon>Bacteria</taxon>
        <taxon>Bacillati</taxon>
        <taxon>Actinomycetota</taxon>
        <taxon>Actinomycetes</taxon>
        <taxon>Kitasatosporales</taxon>
        <taxon>Streptomycetaceae</taxon>
        <taxon>Streptomyces</taxon>
    </lineage>
</organism>
<dbReference type="EMBL" id="JBHVBU010000012">
    <property type="protein sequence ID" value="MFE7962740.1"/>
    <property type="molecule type" value="Genomic_DNA"/>
</dbReference>
<dbReference type="RefSeq" id="WP_381725597.1">
    <property type="nucleotide sequence ID" value="NZ_JBHVBU010000012.1"/>
</dbReference>
<comment type="caution">
    <text evidence="1">The sequence shown here is derived from an EMBL/GenBank/DDBJ whole genome shotgun (WGS) entry which is preliminary data.</text>
</comment>
<sequence>MPIKRNSPGVSTHWTVEHACSHRVDHDLSNRPADKRAGFARWLASKDCTDCWKAARDADSESKEEWLAAKRAEEQEAAATWAKQFDMPQLEGPEKALDWGERSRHQLMTAAHTALVVEGSWDEADWAELEEKARSISRAGWWIDQRDSEGTDLVELLDAATEADRGTENPFR</sequence>
<dbReference type="Proteomes" id="UP001600650">
    <property type="component" value="Unassembled WGS sequence"/>
</dbReference>
<gene>
    <name evidence="1" type="ORF">ACFU0X_06770</name>
</gene>
<reference evidence="1 2" key="1">
    <citation type="submission" date="2024-09" db="EMBL/GenBank/DDBJ databases">
        <title>The Natural Products Discovery Center: Release of the First 8490 Sequenced Strains for Exploring Actinobacteria Biosynthetic Diversity.</title>
        <authorList>
            <person name="Kalkreuter E."/>
            <person name="Kautsar S.A."/>
            <person name="Yang D."/>
            <person name="Bader C.D."/>
            <person name="Teijaro C.N."/>
            <person name="Fluegel L."/>
            <person name="Davis C.M."/>
            <person name="Simpson J.R."/>
            <person name="Lauterbach L."/>
            <person name="Steele A.D."/>
            <person name="Gui C."/>
            <person name="Meng S."/>
            <person name="Li G."/>
            <person name="Viehrig K."/>
            <person name="Ye F."/>
            <person name="Su P."/>
            <person name="Kiefer A.F."/>
            <person name="Nichols A."/>
            <person name="Cepeda A.J."/>
            <person name="Yan W."/>
            <person name="Fan B."/>
            <person name="Jiang Y."/>
            <person name="Adhikari A."/>
            <person name="Zheng C.-J."/>
            <person name="Schuster L."/>
            <person name="Cowan T.M."/>
            <person name="Smanski M.J."/>
            <person name="Chevrette M.G."/>
            <person name="De Carvalho L.P.S."/>
            <person name="Shen B."/>
        </authorList>
    </citation>
    <scope>NUCLEOTIDE SEQUENCE [LARGE SCALE GENOMIC DNA]</scope>
    <source>
        <strain evidence="1 2">NPDC057399</strain>
    </source>
</reference>
<protein>
    <submittedName>
        <fullName evidence="1">Uncharacterized protein</fullName>
    </submittedName>
</protein>
<name>A0ABW6JBL2_STRCE</name>
<proteinExistence type="predicted"/>